<gene>
    <name evidence="3" type="ORF">H3Z74_15705</name>
</gene>
<reference evidence="3 4" key="1">
    <citation type="submission" date="2020-09" db="EMBL/GenBank/DDBJ databases">
        <title>Sphingomonas sp., a new species isolated from pork steak.</title>
        <authorList>
            <person name="Heidler von Heilborn D."/>
        </authorList>
    </citation>
    <scope>NUCLEOTIDE SEQUENCE [LARGE SCALE GENOMIC DNA]</scope>
    <source>
        <strain evidence="4">S8-3T</strain>
    </source>
</reference>
<dbReference type="InterPro" id="IPR025311">
    <property type="entry name" value="DUF4166"/>
</dbReference>
<dbReference type="PANTHER" id="PTHR43796">
    <property type="entry name" value="CARBOXYNORSPERMIDINE SYNTHASE"/>
    <property type="match status" value="1"/>
</dbReference>
<protein>
    <submittedName>
        <fullName evidence="3">DUF4166 domain-containing protein</fullName>
    </submittedName>
</protein>
<proteinExistence type="predicted"/>
<dbReference type="KEGG" id="spap:H3Z74_15705"/>
<dbReference type="RefSeq" id="WP_187760534.1">
    <property type="nucleotide sequence ID" value="NZ_CP061038.1"/>
</dbReference>
<dbReference type="AlphaFoldDB" id="A0A7H0LEV2"/>
<dbReference type="Gene3D" id="3.40.50.720">
    <property type="entry name" value="NAD(P)-binding Rossmann-like Domain"/>
    <property type="match status" value="1"/>
</dbReference>
<evidence type="ECO:0000313" key="4">
    <source>
        <dbReference type="Proteomes" id="UP000516148"/>
    </source>
</evidence>
<evidence type="ECO:0000259" key="2">
    <source>
        <dbReference type="Pfam" id="PF13761"/>
    </source>
</evidence>
<dbReference type="InterPro" id="IPR005097">
    <property type="entry name" value="Sacchrp_dh_NADP-bd"/>
</dbReference>
<keyword evidence="4" id="KW-1185">Reference proteome</keyword>
<dbReference type="SUPFAM" id="SSF51735">
    <property type="entry name" value="NAD(P)-binding Rossmann-fold domains"/>
    <property type="match status" value="1"/>
</dbReference>
<dbReference type="PANTHER" id="PTHR43796:SF2">
    <property type="entry name" value="CARBOXYNORSPERMIDINE SYNTHASE"/>
    <property type="match status" value="1"/>
</dbReference>
<evidence type="ECO:0000313" key="3">
    <source>
        <dbReference type="EMBL" id="QNQ08205.1"/>
    </source>
</evidence>
<feature type="domain" description="Saccharopine dehydrogenase NADP binding" evidence="1">
    <location>
        <begin position="4"/>
        <end position="100"/>
    </location>
</feature>
<dbReference type="Pfam" id="PF13761">
    <property type="entry name" value="DUF4166"/>
    <property type="match status" value="1"/>
</dbReference>
<dbReference type="InterPro" id="IPR036291">
    <property type="entry name" value="NAD(P)-bd_dom_sf"/>
</dbReference>
<name>A0A7H0LEV2_9SPHN</name>
<sequence length="544" mass="58890">MSVILILGGYGGFGARLSRRLAARGHRILVAGRHRDKAVAFCDAVPNCHPVVADRDGDLAAVLAEHRPDLLIDAAGPFQTSGYHVIEACIAAGVDYLDLADGRAFVAGIGTLDVAARRACTIAISGASSVPALSGAVVRDLAVGMEQIMSVEMAISASNRAAAGASVAAAILSYAGKPLTVWRGQRRARAFGWQEIGQERFVLDDGTTLGHRLVALADVPDLELLPERLPGKPAVSFRAGTELAVQNVTLWLASWLVRWRWIGSLSALAPWLLPLQRRMAGWGSDRSGMVVRLFGLAGGKRVERRWTLIASAGDGPEIPTLAAELLAERIVAKELAPGAGDAGPMLALEDFAPAFAGLAIRHETRQIAQPAPLYQRVMGDTFARLPDEVRRMHEVLRDGGAHGRATVERGTHPLARLVGALMGFPRAGEHELHVGFREDQGVERWTRTFSAQSFHSNLGEEAGQIVERFGPLRFHFDLPGDEQGLTMVMRSWSIWRIPLPLALAPRTMAREWEEDGKFQFDVPIALPLIGPVIHYRGWLTPDAE</sequence>
<dbReference type="Pfam" id="PF03435">
    <property type="entry name" value="Sacchrp_dh_NADP"/>
    <property type="match status" value="1"/>
</dbReference>
<feature type="domain" description="DUF4166" evidence="2">
    <location>
        <begin position="385"/>
        <end position="539"/>
    </location>
</feature>
<accession>A0A7H0LEV2</accession>
<evidence type="ECO:0000259" key="1">
    <source>
        <dbReference type="Pfam" id="PF03435"/>
    </source>
</evidence>
<organism evidence="3 4">
    <name type="scientific">Sphingomonas alpina</name>
    <dbReference type="NCBI Taxonomy" id="653931"/>
    <lineage>
        <taxon>Bacteria</taxon>
        <taxon>Pseudomonadati</taxon>
        <taxon>Pseudomonadota</taxon>
        <taxon>Alphaproteobacteria</taxon>
        <taxon>Sphingomonadales</taxon>
        <taxon>Sphingomonadaceae</taxon>
        <taxon>Sphingomonas</taxon>
    </lineage>
</organism>
<dbReference type="Proteomes" id="UP000516148">
    <property type="component" value="Chromosome"/>
</dbReference>
<dbReference type="EMBL" id="CP061038">
    <property type="protein sequence ID" value="QNQ08205.1"/>
    <property type="molecule type" value="Genomic_DNA"/>
</dbReference>